<accession>A0A178IDM8</accession>
<dbReference type="Proteomes" id="UP000078486">
    <property type="component" value="Unassembled WGS sequence"/>
</dbReference>
<dbReference type="AlphaFoldDB" id="A0A178IDM8"/>
<comment type="function">
    <text evidence="2">Transfers an acetyl group from acetyl-CoA to L-homoserine, forming acetyl-L-homoserine.</text>
</comment>
<keyword evidence="2" id="KW-0028">Amino-acid biosynthesis</keyword>
<feature type="binding site" evidence="2">
    <location>
        <position position="234"/>
    </location>
    <ligand>
        <name>substrate</name>
    </ligand>
</feature>
<dbReference type="GO" id="GO:0004414">
    <property type="term" value="F:homoserine O-acetyltransferase activity"/>
    <property type="evidence" value="ECO:0007669"/>
    <property type="project" value="UniProtKB-UniRule"/>
</dbReference>
<dbReference type="EC" id="2.3.1.31" evidence="2"/>
<reference evidence="5 6" key="1">
    <citation type="submission" date="2016-01" db="EMBL/GenBank/DDBJ databases">
        <title>High potential of lignocellulose degradation of a new Verrucomicrobia species.</title>
        <authorList>
            <person name="Wang Y."/>
            <person name="Shi Y."/>
            <person name="Qiu Z."/>
            <person name="Liu S."/>
            <person name="Yang H."/>
        </authorList>
    </citation>
    <scope>NUCLEOTIDE SEQUENCE [LARGE SCALE GENOMIC DNA]</scope>
    <source>
        <strain evidence="5 6">TSB47</strain>
    </source>
</reference>
<feature type="domain" description="AB hydrolase-1" evidence="4">
    <location>
        <begin position="59"/>
        <end position="346"/>
    </location>
</feature>
<evidence type="ECO:0000256" key="2">
    <source>
        <dbReference type="HAMAP-Rule" id="MF_00296"/>
    </source>
</evidence>
<comment type="caution">
    <text evidence="2">Lacks conserved residue(s) required for the propagation of feature annotation.</text>
</comment>
<dbReference type="InterPro" id="IPR008220">
    <property type="entry name" value="HAT_MetX-like"/>
</dbReference>
<feature type="binding site" evidence="2">
    <location>
        <position position="369"/>
    </location>
    <ligand>
        <name>substrate</name>
    </ligand>
</feature>
<proteinExistence type="inferred from homology"/>
<dbReference type="STRING" id="1184151.AW736_20920"/>
<dbReference type="EMBL" id="LRRQ01000160">
    <property type="protein sequence ID" value="OAM87731.1"/>
    <property type="molecule type" value="Genomic_DNA"/>
</dbReference>
<dbReference type="PANTHER" id="PTHR32268">
    <property type="entry name" value="HOMOSERINE O-ACETYLTRANSFERASE"/>
    <property type="match status" value="1"/>
</dbReference>
<dbReference type="InterPro" id="IPR029058">
    <property type="entry name" value="AB_hydrolase_fold"/>
</dbReference>
<dbReference type="InterPro" id="IPR000073">
    <property type="entry name" value="AB_hydrolase_1"/>
</dbReference>
<comment type="subcellular location">
    <subcellularLocation>
        <location evidence="2">Cytoplasm</location>
    </subcellularLocation>
</comment>
<keyword evidence="1 2" id="KW-0808">Transferase</keyword>
<dbReference type="PIRSF" id="PIRSF000443">
    <property type="entry name" value="Homoser_Ac_trans"/>
    <property type="match status" value="1"/>
</dbReference>
<protein>
    <recommendedName>
        <fullName evidence="2">Homoserine O-acetyltransferase</fullName>
        <shortName evidence="2">HAT</shortName>
        <ecNumber evidence="2">2.3.1.31</ecNumber>
    </recommendedName>
    <alternativeName>
        <fullName evidence="2">Homoserine transacetylase</fullName>
        <shortName evidence="2">HTA</shortName>
    </alternativeName>
</protein>
<evidence type="ECO:0000313" key="6">
    <source>
        <dbReference type="Proteomes" id="UP000078486"/>
    </source>
</evidence>
<dbReference type="RefSeq" id="WP_068772240.1">
    <property type="nucleotide sequence ID" value="NZ_CP109796.1"/>
</dbReference>
<feature type="active site" evidence="2 3">
    <location>
        <position position="335"/>
    </location>
</feature>
<keyword evidence="6" id="KW-1185">Reference proteome</keyword>
<feature type="active site" evidence="2 3">
    <location>
        <position position="368"/>
    </location>
</feature>
<dbReference type="GO" id="GO:0005737">
    <property type="term" value="C:cytoplasm"/>
    <property type="evidence" value="ECO:0007669"/>
    <property type="project" value="UniProtKB-SubCell"/>
</dbReference>
<gene>
    <name evidence="5" type="primary">metX</name>
    <name evidence="2" type="synonym">metXA</name>
    <name evidence="5" type="ORF">AW736_20920</name>
</gene>
<dbReference type="OrthoDB" id="9800754at2"/>
<comment type="pathway">
    <text evidence="2">Amino-acid biosynthesis; L-methionine biosynthesis via de novo pathway; O-acetyl-L-homoserine from L-homoserine: step 1/1.</text>
</comment>
<dbReference type="SUPFAM" id="SSF53474">
    <property type="entry name" value="alpha/beta-Hydrolases"/>
    <property type="match status" value="1"/>
</dbReference>
<dbReference type="Pfam" id="PF00561">
    <property type="entry name" value="Abhydrolase_1"/>
    <property type="match status" value="1"/>
</dbReference>
<keyword evidence="2" id="KW-0963">Cytoplasm</keyword>
<comment type="subunit">
    <text evidence="2">Homodimer.</text>
</comment>
<feature type="active site" description="Nucleophile" evidence="2 3">
    <location>
        <position position="165"/>
    </location>
</feature>
<comment type="similarity">
    <text evidence="2">Belongs to the AB hydrolase superfamily. MetX family.</text>
</comment>
<name>A0A178IDM8_9BACT</name>
<dbReference type="GO" id="GO:0009092">
    <property type="term" value="P:homoserine metabolic process"/>
    <property type="evidence" value="ECO:0007669"/>
    <property type="project" value="TreeGrafter"/>
</dbReference>
<sequence>MNDADESALIDRFEPGEAGLVEARDFVSAEPFVFESGQTLPGFTLRYETYGRLNAARDNVVLVCHALSGDHHCAGIHSLTDRKPGWWNNLIGPGKAVDTNRFFVICSNCLGGCQGSTGPSSSNPATGRAFGITFPFVTVRDMVRAQKRLVDSLGIASLHTVIGGSMGGMQVLQWGIEYPSFVRRLLPMATTARESAQGIGFNEVGRQAIMQDPEWHHGDYPVHGGPRVGLAIARMMAHITYVSDASMDRKFGRRRTGTAASSGAAGHAYTFDVQFEVESYLRYQGEAFINRFDANTYLYITRAIDHFDLAAASGSLEQAFSKVEADTLVVGFTSDWLFPPEQNRAITLALLRAGKRASYAELKTDLGHDSFLLESEELYGLVRSFLS</sequence>
<evidence type="ECO:0000256" key="1">
    <source>
        <dbReference type="ARBA" id="ARBA00022679"/>
    </source>
</evidence>
<dbReference type="NCBIfam" id="TIGR01392">
    <property type="entry name" value="homoserO_Ac_trn"/>
    <property type="match status" value="1"/>
</dbReference>
<keyword evidence="2" id="KW-0486">Methionine biosynthesis</keyword>
<evidence type="ECO:0000259" key="4">
    <source>
        <dbReference type="Pfam" id="PF00561"/>
    </source>
</evidence>
<dbReference type="Gene3D" id="3.40.50.1820">
    <property type="entry name" value="alpha/beta hydrolase"/>
    <property type="match status" value="1"/>
</dbReference>
<dbReference type="PANTHER" id="PTHR32268:SF11">
    <property type="entry name" value="HOMOSERINE O-ACETYLTRANSFERASE"/>
    <property type="match status" value="1"/>
</dbReference>
<dbReference type="HAMAP" id="MF_00296">
    <property type="entry name" value="MetX_acyltransf"/>
    <property type="match status" value="1"/>
</dbReference>
<organism evidence="5 6">
    <name type="scientific">Termitidicoccus mucosus</name>
    <dbReference type="NCBI Taxonomy" id="1184151"/>
    <lineage>
        <taxon>Bacteria</taxon>
        <taxon>Pseudomonadati</taxon>
        <taxon>Verrucomicrobiota</taxon>
        <taxon>Opitutia</taxon>
        <taxon>Opitutales</taxon>
        <taxon>Opitutaceae</taxon>
        <taxon>Termitidicoccus</taxon>
    </lineage>
</organism>
<evidence type="ECO:0000313" key="5">
    <source>
        <dbReference type="EMBL" id="OAM87731.1"/>
    </source>
</evidence>
<evidence type="ECO:0000256" key="3">
    <source>
        <dbReference type="PIRSR" id="PIRSR000443-1"/>
    </source>
</evidence>
<dbReference type="UniPathway" id="UPA00051">
    <property type="reaction ID" value="UER00074"/>
</dbReference>
<dbReference type="NCBIfam" id="NF001209">
    <property type="entry name" value="PRK00175.1"/>
    <property type="match status" value="1"/>
</dbReference>
<dbReference type="GO" id="GO:0009086">
    <property type="term" value="P:methionine biosynthetic process"/>
    <property type="evidence" value="ECO:0007669"/>
    <property type="project" value="UniProtKB-UniRule"/>
</dbReference>
<keyword evidence="2" id="KW-0012">Acyltransferase</keyword>
<comment type="catalytic activity">
    <reaction evidence="2">
        <text>L-homoserine + acetyl-CoA = O-acetyl-L-homoserine + CoA</text>
        <dbReference type="Rhea" id="RHEA:13701"/>
        <dbReference type="ChEBI" id="CHEBI:57287"/>
        <dbReference type="ChEBI" id="CHEBI:57288"/>
        <dbReference type="ChEBI" id="CHEBI:57476"/>
        <dbReference type="ChEBI" id="CHEBI:57716"/>
        <dbReference type="EC" id="2.3.1.31"/>
    </reaction>
</comment>
<comment type="caution">
    <text evidence="5">The sequence shown here is derived from an EMBL/GenBank/DDBJ whole genome shotgun (WGS) entry which is preliminary data.</text>
</comment>